<gene>
    <name evidence="3" type="ORF">FHK82_13635</name>
</gene>
<name>A0A558CUE3_9GAMM</name>
<organism evidence="3 4">
    <name type="scientific">Sedimenticola thiotaurini</name>
    <dbReference type="NCBI Taxonomy" id="1543721"/>
    <lineage>
        <taxon>Bacteria</taxon>
        <taxon>Pseudomonadati</taxon>
        <taxon>Pseudomonadota</taxon>
        <taxon>Gammaproteobacteria</taxon>
        <taxon>Chromatiales</taxon>
        <taxon>Sedimenticolaceae</taxon>
        <taxon>Sedimenticola</taxon>
    </lineage>
</organism>
<dbReference type="PROSITE" id="PS51352">
    <property type="entry name" value="THIOREDOXIN_2"/>
    <property type="match status" value="1"/>
</dbReference>
<dbReference type="EMBL" id="VMRY01000070">
    <property type="protein sequence ID" value="TVT52398.1"/>
    <property type="molecule type" value="Genomic_DNA"/>
</dbReference>
<dbReference type="InterPro" id="IPR036249">
    <property type="entry name" value="Thioredoxin-like_sf"/>
</dbReference>
<evidence type="ECO:0000313" key="4">
    <source>
        <dbReference type="Proteomes" id="UP000317355"/>
    </source>
</evidence>
<evidence type="ECO:0000259" key="2">
    <source>
        <dbReference type="PROSITE" id="PS51352"/>
    </source>
</evidence>
<proteinExistence type="predicted"/>
<reference evidence="3 4" key="1">
    <citation type="submission" date="2019-07" db="EMBL/GenBank/DDBJ databases">
        <title>The pathways for chlorine oxyanion respiration interact through the shared metabolite chlorate.</title>
        <authorList>
            <person name="Barnum T.P."/>
            <person name="Cheng Y."/>
            <person name="Hill K.A."/>
            <person name="Lucas L.N."/>
            <person name="Carlson H.K."/>
            <person name="Coates J.D."/>
        </authorList>
    </citation>
    <scope>NUCLEOTIDE SEQUENCE [LARGE SCALE GENOMIC DNA]</scope>
    <source>
        <strain evidence="3">BK-3</strain>
    </source>
</reference>
<evidence type="ECO:0000313" key="3">
    <source>
        <dbReference type="EMBL" id="TVT52398.1"/>
    </source>
</evidence>
<dbReference type="SUPFAM" id="SSF52833">
    <property type="entry name" value="Thioredoxin-like"/>
    <property type="match status" value="1"/>
</dbReference>
<protein>
    <recommendedName>
        <fullName evidence="2">Thioredoxin domain-containing protein</fullName>
    </recommendedName>
</protein>
<dbReference type="InterPro" id="IPR013766">
    <property type="entry name" value="Thioredoxin_domain"/>
</dbReference>
<comment type="caution">
    <text evidence="3">The sequence shown here is derived from an EMBL/GenBank/DDBJ whole genome shotgun (WGS) entry which is preliminary data.</text>
</comment>
<dbReference type="AlphaFoldDB" id="A0A558CUE3"/>
<feature type="domain" description="Thioredoxin" evidence="2">
    <location>
        <begin position="16"/>
        <end position="154"/>
    </location>
</feature>
<sequence>MKSFSSALLALTLITLSFLIQAAPLNTPKVFDWSLEASTASKGNKPIMVVFSSDRCNYCDLLNQQVLNPLLKSGDLANRVHLREFKIDRSGKVVDFDGDPIRSHIFVSRYHIYATPTVLLLDQNGNILGEPIVGFNNPVTYKILLDKTIQQAQSMSHISVEKIVTSLQ</sequence>
<dbReference type="Proteomes" id="UP000317355">
    <property type="component" value="Unassembled WGS sequence"/>
</dbReference>
<feature type="signal peptide" evidence="1">
    <location>
        <begin position="1"/>
        <end position="22"/>
    </location>
</feature>
<dbReference type="Pfam" id="PF13098">
    <property type="entry name" value="Thioredoxin_2"/>
    <property type="match status" value="1"/>
</dbReference>
<accession>A0A558CUE3</accession>
<dbReference type="Gene3D" id="3.40.30.10">
    <property type="entry name" value="Glutaredoxin"/>
    <property type="match status" value="1"/>
</dbReference>
<dbReference type="InterPro" id="IPR012336">
    <property type="entry name" value="Thioredoxin-like_fold"/>
</dbReference>
<keyword evidence="1" id="KW-0732">Signal</keyword>
<evidence type="ECO:0000256" key="1">
    <source>
        <dbReference type="SAM" id="SignalP"/>
    </source>
</evidence>
<feature type="chain" id="PRO_5022053886" description="Thioredoxin domain-containing protein" evidence="1">
    <location>
        <begin position="23"/>
        <end position="168"/>
    </location>
</feature>